<evidence type="ECO:0000259" key="1">
    <source>
        <dbReference type="PROSITE" id="PS50041"/>
    </source>
</evidence>
<keyword evidence="3" id="KW-1185">Reference proteome</keyword>
<evidence type="ECO:0000313" key="3">
    <source>
        <dbReference type="Proteomes" id="UP000472267"/>
    </source>
</evidence>
<feature type="domain" description="C-type lectin" evidence="1">
    <location>
        <begin position="42"/>
        <end position="154"/>
    </location>
</feature>
<gene>
    <name evidence="2" type="primary">LOC115381680</name>
</gene>
<protein>
    <recommendedName>
        <fullName evidence="1">C-type lectin domain-containing protein</fullName>
    </recommendedName>
</protein>
<dbReference type="PANTHER" id="PTHR45784:SF3">
    <property type="entry name" value="C-TYPE LECTIN DOMAIN FAMILY 4 MEMBER K-LIKE-RELATED"/>
    <property type="match status" value="1"/>
</dbReference>
<name>A0A672IZS3_SALFA</name>
<dbReference type="Pfam" id="PF00059">
    <property type="entry name" value="Lectin_C"/>
    <property type="match status" value="3"/>
</dbReference>
<dbReference type="PANTHER" id="PTHR45784">
    <property type="entry name" value="C-TYPE LECTIN DOMAIN FAMILY 20 MEMBER A-RELATED"/>
    <property type="match status" value="1"/>
</dbReference>
<dbReference type="InterPro" id="IPR001304">
    <property type="entry name" value="C-type_lectin-like"/>
</dbReference>
<dbReference type="OMA" id="ESENCAY"/>
<dbReference type="SMART" id="SM00034">
    <property type="entry name" value="CLECT"/>
    <property type="match status" value="3"/>
</dbReference>
<dbReference type="CDD" id="cd00037">
    <property type="entry name" value="CLECT"/>
    <property type="match status" value="1"/>
</dbReference>
<feature type="domain" description="C-type lectin" evidence="1">
    <location>
        <begin position="164"/>
        <end position="279"/>
    </location>
</feature>
<feature type="domain" description="C-type lectin" evidence="1">
    <location>
        <begin position="278"/>
        <end position="391"/>
    </location>
</feature>
<dbReference type="InterPro" id="IPR016187">
    <property type="entry name" value="CTDL_fold"/>
</dbReference>
<dbReference type="SUPFAM" id="SSF56436">
    <property type="entry name" value="C-type lectin-like"/>
    <property type="match status" value="3"/>
</dbReference>
<dbReference type="Proteomes" id="UP000472267">
    <property type="component" value="Chromosome 23"/>
</dbReference>
<accession>A0A672IZS3</accession>
<dbReference type="InParanoid" id="A0A672IZS3"/>
<dbReference type="Ensembl" id="ENSSFAT00005047801.1">
    <property type="protein sequence ID" value="ENSSFAP00005046220.1"/>
    <property type="gene ID" value="ENSSFAG00005022565.1"/>
</dbReference>
<reference evidence="2" key="3">
    <citation type="submission" date="2025-09" db="UniProtKB">
        <authorList>
            <consortium name="Ensembl"/>
        </authorList>
    </citation>
    <scope>IDENTIFICATION</scope>
</reference>
<dbReference type="PROSITE" id="PS50041">
    <property type="entry name" value="C_TYPE_LECTIN_2"/>
    <property type="match status" value="3"/>
</dbReference>
<organism evidence="2 3">
    <name type="scientific">Salarias fasciatus</name>
    <name type="common">Jewelled blenny</name>
    <name type="synonym">Blennius fasciatus</name>
    <dbReference type="NCBI Taxonomy" id="181472"/>
    <lineage>
        <taxon>Eukaryota</taxon>
        <taxon>Metazoa</taxon>
        <taxon>Chordata</taxon>
        <taxon>Craniata</taxon>
        <taxon>Vertebrata</taxon>
        <taxon>Euteleostomi</taxon>
        <taxon>Actinopterygii</taxon>
        <taxon>Neopterygii</taxon>
        <taxon>Teleostei</taxon>
        <taxon>Neoteleostei</taxon>
        <taxon>Acanthomorphata</taxon>
        <taxon>Ovalentaria</taxon>
        <taxon>Blenniimorphae</taxon>
        <taxon>Blenniiformes</taxon>
        <taxon>Blennioidei</taxon>
        <taxon>Blenniidae</taxon>
        <taxon>Salariinae</taxon>
        <taxon>Salarias</taxon>
    </lineage>
</organism>
<dbReference type="AlphaFoldDB" id="A0A672IZS3"/>
<reference evidence="2" key="2">
    <citation type="submission" date="2025-08" db="UniProtKB">
        <authorList>
            <consortium name="Ensembl"/>
        </authorList>
    </citation>
    <scope>IDENTIFICATION</scope>
</reference>
<sequence length="420" mass="49103">MLFIQASKGREEKEKGQTKMQNLLLQILMGHFFFVMGQVHQYEFIDTTKSWEEAQKYCRSNYTDLATVPNVKFMKKLQNTINGTAGGEAWIGLYNKPQPTQTWRWSQPEMEMDAVPWATDEPNNKEGPENCGFISDKVLVGDIKCSSKRKFVCYDEKQQGHDKFYFSDIEVKWEDAQNECRNRSINSELVSGNTQLDEIKIYPGINFTESESKYWIGLFQDTWRWSDNSNSSYRNWKTFCENDNPEKKCDETCAAVILEEKTGKWTQTDCSKAQPFFCYKDNTILQKDEKSWDEAFRYCRKKHSDLVSIVSLEDQSWIQEKVKNASTEYVWLGLQYSCSLDLWFWLNDMISEEDLFEEGRPECDTVVAMSKEGKYKMVRKSENKKYNFICSLNYSDTGQGLSFYGLQCAKDDEDAALKYP</sequence>
<proteinExistence type="predicted"/>
<dbReference type="InterPro" id="IPR016186">
    <property type="entry name" value="C-type_lectin-like/link_sf"/>
</dbReference>
<evidence type="ECO:0000313" key="2">
    <source>
        <dbReference type="Ensembl" id="ENSSFAP00005046220.1"/>
    </source>
</evidence>
<reference evidence="2" key="1">
    <citation type="submission" date="2019-06" db="EMBL/GenBank/DDBJ databases">
        <authorList>
            <consortium name="Wellcome Sanger Institute Data Sharing"/>
        </authorList>
    </citation>
    <scope>NUCLEOTIDE SEQUENCE [LARGE SCALE GENOMIC DNA]</scope>
</reference>
<dbReference type="Gene3D" id="3.10.100.10">
    <property type="entry name" value="Mannose-Binding Protein A, subunit A"/>
    <property type="match status" value="3"/>
</dbReference>